<evidence type="ECO:0000313" key="3">
    <source>
        <dbReference type="Proteomes" id="UP000748025"/>
    </source>
</evidence>
<evidence type="ECO:0000313" key="2">
    <source>
        <dbReference type="EMBL" id="KAG5993868.1"/>
    </source>
</evidence>
<comment type="caution">
    <text evidence="2">The sequence shown here is derived from an EMBL/GenBank/DDBJ whole genome shotgun (WGS) entry which is preliminary data.</text>
</comment>
<dbReference type="OrthoDB" id="5130748at2759"/>
<sequence>MSSPRPRADTSPPTSTSQPPIKRFARSDSPIFLASSGLMPPRNAKRSRRRFLHRLSTGEPYPGTPKPIPSPDQLTEVQLKKCFDMLHACGRATDEGATLETTRASMEGFLDAVFRHWRWDAEEGMVKPELEFLVEAEIVAGTICTTPSHHPDSSTCHASTSCSAEITASVSYSCNPAMLRMEFTMLDPFTGQSEAFCPLGRTDIRWVDAWRESLRKALTAKLVAKLHRYNKHLAVWHARKLIQGWSRGSVCLGPDVGEMGFMGEEAASSILVALADSE</sequence>
<dbReference type="Proteomes" id="UP000748025">
    <property type="component" value="Unassembled WGS sequence"/>
</dbReference>
<gene>
    <name evidence="2" type="ORF">E4U43_003378</name>
</gene>
<keyword evidence="3" id="KW-1185">Reference proteome</keyword>
<evidence type="ECO:0000256" key="1">
    <source>
        <dbReference type="SAM" id="MobiDB-lite"/>
    </source>
</evidence>
<organism evidence="2 3">
    <name type="scientific">Claviceps pusilla</name>
    <dbReference type="NCBI Taxonomy" id="123648"/>
    <lineage>
        <taxon>Eukaryota</taxon>
        <taxon>Fungi</taxon>
        <taxon>Dikarya</taxon>
        <taxon>Ascomycota</taxon>
        <taxon>Pezizomycotina</taxon>
        <taxon>Sordariomycetes</taxon>
        <taxon>Hypocreomycetidae</taxon>
        <taxon>Hypocreales</taxon>
        <taxon>Clavicipitaceae</taxon>
        <taxon>Claviceps</taxon>
    </lineage>
</organism>
<dbReference type="EMBL" id="SRPW01002306">
    <property type="protein sequence ID" value="KAG5993868.1"/>
    <property type="molecule type" value="Genomic_DNA"/>
</dbReference>
<protein>
    <submittedName>
        <fullName evidence="2">Uncharacterized protein</fullName>
    </submittedName>
</protein>
<proteinExistence type="predicted"/>
<feature type="region of interest" description="Disordered" evidence="1">
    <location>
        <begin position="1"/>
        <end position="27"/>
    </location>
</feature>
<reference evidence="2" key="1">
    <citation type="journal article" date="2020" name="bioRxiv">
        <title>Whole genome comparisons of ergot fungi reveals the divergence and evolution of species within the genus Claviceps are the result of varying mechanisms driving genome evolution and host range expansion.</title>
        <authorList>
            <person name="Wyka S.A."/>
            <person name="Mondo S.J."/>
            <person name="Liu M."/>
            <person name="Dettman J."/>
            <person name="Nalam V."/>
            <person name="Broders K.D."/>
        </authorList>
    </citation>
    <scope>NUCLEOTIDE SEQUENCE</scope>
    <source>
        <strain evidence="2">CCC 602</strain>
    </source>
</reference>
<feature type="compositionally biased region" description="Low complexity" evidence="1">
    <location>
        <begin position="10"/>
        <end position="20"/>
    </location>
</feature>
<name>A0A9P7SWT4_9HYPO</name>
<accession>A0A9P7SWT4</accession>
<dbReference type="AlphaFoldDB" id="A0A9P7SWT4"/>